<evidence type="ECO:0000313" key="1">
    <source>
        <dbReference type="EMBL" id="PIT03999.1"/>
    </source>
</evidence>
<proteinExistence type="predicted"/>
<evidence type="ECO:0000313" key="2">
    <source>
        <dbReference type="Proteomes" id="UP000228930"/>
    </source>
</evidence>
<dbReference type="Pfam" id="PF11582">
    <property type="entry name" value="DUF3240"/>
    <property type="match status" value="1"/>
</dbReference>
<name>A0A2M6UHG3_9BRAD</name>
<dbReference type="InterPro" id="IPR021634">
    <property type="entry name" value="DUF3240"/>
</dbReference>
<organism evidence="1 2">
    <name type="scientific">Bradyrhizobium nitroreducens</name>
    <dbReference type="NCBI Taxonomy" id="709803"/>
    <lineage>
        <taxon>Bacteria</taxon>
        <taxon>Pseudomonadati</taxon>
        <taxon>Pseudomonadota</taxon>
        <taxon>Alphaproteobacteria</taxon>
        <taxon>Hyphomicrobiales</taxon>
        <taxon>Nitrobacteraceae</taxon>
        <taxon>Bradyrhizobium</taxon>
    </lineage>
</organism>
<dbReference type="InterPro" id="IPR015867">
    <property type="entry name" value="N-reg_PII/ATP_PRibTrfase_C"/>
</dbReference>
<keyword evidence="2" id="KW-1185">Reference proteome</keyword>
<dbReference type="Gene3D" id="3.30.70.120">
    <property type="match status" value="1"/>
</dbReference>
<dbReference type="EMBL" id="LFJC01000003">
    <property type="protein sequence ID" value="PIT03999.1"/>
    <property type="molecule type" value="Genomic_DNA"/>
</dbReference>
<comment type="caution">
    <text evidence="1">The sequence shown here is derived from an EMBL/GenBank/DDBJ whole genome shotgun (WGS) entry which is preliminary data.</text>
</comment>
<protein>
    <recommendedName>
        <fullName evidence="3">Nitrogen regulatory protein P-II</fullName>
    </recommendedName>
</protein>
<sequence length="103" mass="11309">MIDQPVCLTLIVPHQLRDEMFDILAEQSDLVSGFTALQGSGHGTEVRLLTAAERVKGHADQTVVQVVLASTDASRLLERLRVSFAGTKLVYWTMPVTELGMID</sequence>
<dbReference type="RefSeq" id="WP_100179126.1">
    <property type="nucleotide sequence ID" value="NZ_LFJC01000003.1"/>
</dbReference>
<dbReference type="AlphaFoldDB" id="A0A2M6UHG3"/>
<gene>
    <name evidence="1" type="ORF">TSA1_26910</name>
</gene>
<evidence type="ECO:0008006" key="3">
    <source>
        <dbReference type="Google" id="ProtNLM"/>
    </source>
</evidence>
<dbReference type="Proteomes" id="UP000228930">
    <property type="component" value="Unassembled WGS sequence"/>
</dbReference>
<accession>A0A2M6UHG3</accession>
<reference evidence="1 2" key="1">
    <citation type="submission" date="2015-06" db="EMBL/GenBank/DDBJ databases">
        <title>Comparative genome analysis of nirS-carrying Bradyrhizobium sp. strains.</title>
        <authorList>
            <person name="Ishii S."/>
            <person name="Jang J."/>
            <person name="Nishizawa T."/>
            <person name="Senoo K."/>
        </authorList>
    </citation>
    <scope>NUCLEOTIDE SEQUENCE [LARGE SCALE GENOMIC DNA]</scope>
    <source>
        <strain evidence="1 2">TSA1</strain>
    </source>
</reference>